<organism evidence="1 2">
    <name type="scientific">Hypholoma sublateritium (strain FD-334 SS-4)</name>
    <dbReference type="NCBI Taxonomy" id="945553"/>
    <lineage>
        <taxon>Eukaryota</taxon>
        <taxon>Fungi</taxon>
        <taxon>Dikarya</taxon>
        <taxon>Basidiomycota</taxon>
        <taxon>Agaricomycotina</taxon>
        <taxon>Agaricomycetes</taxon>
        <taxon>Agaricomycetidae</taxon>
        <taxon>Agaricales</taxon>
        <taxon>Agaricineae</taxon>
        <taxon>Strophariaceae</taxon>
        <taxon>Hypholoma</taxon>
    </lineage>
</organism>
<protein>
    <submittedName>
        <fullName evidence="1">Uncharacterized protein</fullName>
    </submittedName>
</protein>
<reference evidence="2" key="1">
    <citation type="submission" date="2014-04" db="EMBL/GenBank/DDBJ databases">
        <title>Evolutionary Origins and Diversification of the Mycorrhizal Mutualists.</title>
        <authorList>
            <consortium name="DOE Joint Genome Institute"/>
            <consortium name="Mycorrhizal Genomics Consortium"/>
            <person name="Kohler A."/>
            <person name="Kuo A."/>
            <person name="Nagy L.G."/>
            <person name="Floudas D."/>
            <person name="Copeland A."/>
            <person name="Barry K.W."/>
            <person name="Cichocki N."/>
            <person name="Veneault-Fourrey C."/>
            <person name="LaButti K."/>
            <person name="Lindquist E.A."/>
            <person name="Lipzen A."/>
            <person name="Lundell T."/>
            <person name="Morin E."/>
            <person name="Murat C."/>
            <person name="Riley R."/>
            <person name="Ohm R."/>
            <person name="Sun H."/>
            <person name="Tunlid A."/>
            <person name="Henrissat B."/>
            <person name="Grigoriev I.V."/>
            <person name="Hibbett D.S."/>
            <person name="Martin F."/>
        </authorList>
    </citation>
    <scope>NUCLEOTIDE SEQUENCE [LARGE SCALE GENOMIC DNA]</scope>
    <source>
        <strain evidence="2">FD-334 SS-4</strain>
    </source>
</reference>
<sequence length="168" mass="19294">MNVIDRAEGWETRRLDLCVEGFFWAPCIIVEDRDLYGTIQSRPEDPNRRLASKFMSRKAYQTTDSDTQENNTTLEAAYWVIESGASARPRSGCNIDKGGTMRGIIADQGLQKHWDSVKSDIGAREWSLVEEVHNFSSHHLQRSRLRKTTADRRWSALNEVSVYSRSKN</sequence>
<dbReference type="AlphaFoldDB" id="A0A0D2LLC8"/>
<keyword evidence="2" id="KW-1185">Reference proteome</keyword>
<accession>A0A0D2LLC8</accession>
<proteinExistence type="predicted"/>
<dbReference type="EMBL" id="KN817520">
    <property type="protein sequence ID" value="KJA28692.1"/>
    <property type="molecule type" value="Genomic_DNA"/>
</dbReference>
<dbReference type="Proteomes" id="UP000054270">
    <property type="component" value="Unassembled WGS sequence"/>
</dbReference>
<name>A0A0D2LLC8_HYPSF</name>
<evidence type="ECO:0000313" key="2">
    <source>
        <dbReference type="Proteomes" id="UP000054270"/>
    </source>
</evidence>
<gene>
    <name evidence="1" type="ORF">HYPSUDRAFT_50894</name>
</gene>
<evidence type="ECO:0000313" key="1">
    <source>
        <dbReference type="EMBL" id="KJA28692.1"/>
    </source>
</evidence>